<feature type="domain" description="UvrD-like helicase ATP-binding" evidence="12">
    <location>
        <begin position="11"/>
        <end position="280"/>
    </location>
</feature>
<dbReference type="RefSeq" id="WP_066630829.1">
    <property type="nucleotide sequence ID" value="NZ_FQXL01000037.1"/>
</dbReference>
<dbReference type="GO" id="GO:0005524">
    <property type="term" value="F:ATP binding"/>
    <property type="evidence" value="ECO:0007669"/>
    <property type="project" value="UniProtKB-UniRule"/>
</dbReference>
<evidence type="ECO:0000256" key="1">
    <source>
        <dbReference type="ARBA" id="ARBA00009922"/>
    </source>
</evidence>
<dbReference type="InterPro" id="IPR014017">
    <property type="entry name" value="DNA_helicase_UvrD-like_C"/>
</dbReference>
<protein>
    <recommendedName>
        <fullName evidence="9">DNA 3'-5' helicase</fullName>
        <ecNumber evidence="9">5.6.2.4</ecNumber>
    </recommendedName>
</protein>
<dbReference type="Pfam" id="PF13361">
    <property type="entry name" value="UvrD_C"/>
    <property type="match status" value="1"/>
</dbReference>
<evidence type="ECO:0000256" key="4">
    <source>
        <dbReference type="ARBA" id="ARBA00022806"/>
    </source>
</evidence>
<evidence type="ECO:0000256" key="5">
    <source>
        <dbReference type="ARBA" id="ARBA00022840"/>
    </source>
</evidence>
<evidence type="ECO:0000259" key="12">
    <source>
        <dbReference type="PROSITE" id="PS51198"/>
    </source>
</evidence>
<evidence type="ECO:0000256" key="7">
    <source>
        <dbReference type="ARBA" id="ARBA00023235"/>
    </source>
</evidence>
<dbReference type="AlphaFoldDB" id="A0A161W0G7"/>
<dbReference type="PATRIC" id="fig|1121326.3.peg.6147"/>
<dbReference type="InterPro" id="IPR014016">
    <property type="entry name" value="UvrD-like_ATP-bd"/>
</dbReference>
<comment type="catalytic activity">
    <reaction evidence="8">
        <text>Couples ATP hydrolysis with the unwinding of duplex DNA by translocating in the 3'-5' direction.</text>
        <dbReference type="EC" id="5.6.2.4"/>
    </reaction>
</comment>
<dbReference type="PROSITE" id="PS51198">
    <property type="entry name" value="UVRD_HELICASE_ATP_BIND"/>
    <property type="match status" value="1"/>
</dbReference>
<dbReference type="PANTHER" id="PTHR11070">
    <property type="entry name" value="UVRD / RECB / PCRA DNA HELICASE FAMILY MEMBER"/>
    <property type="match status" value="1"/>
</dbReference>
<accession>A0A161W0G7</accession>
<keyword evidence="6" id="KW-0238">DNA-binding</keyword>
<keyword evidence="4 11" id="KW-0347">Helicase</keyword>
<evidence type="ECO:0000256" key="9">
    <source>
        <dbReference type="ARBA" id="ARBA00034808"/>
    </source>
</evidence>
<dbReference type="InterPro" id="IPR027417">
    <property type="entry name" value="P-loop_NTPase"/>
</dbReference>
<dbReference type="GO" id="GO:0000725">
    <property type="term" value="P:recombinational repair"/>
    <property type="evidence" value="ECO:0007669"/>
    <property type="project" value="TreeGrafter"/>
</dbReference>
<dbReference type="Gene3D" id="3.40.50.300">
    <property type="entry name" value="P-loop containing nucleotide triphosphate hydrolases"/>
    <property type="match status" value="2"/>
</dbReference>
<keyword evidence="3 11" id="KW-0378">Hydrolase</keyword>
<dbReference type="GO" id="GO:0016887">
    <property type="term" value="F:ATP hydrolysis activity"/>
    <property type="evidence" value="ECO:0007669"/>
    <property type="project" value="RHEA"/>
</dbReference>
<dbReference type="STRING" id="1121326.CLMAG_60830"/>
<evidence type="ECO:0000256" key="6">
    <source>
        <dbReference type="ARBA" id="ARBA00023125"/>
    </source>
</evidence>
<reference evidence="13 14" key="1">
    <citation type="submission" date="2016-04" db="EMBL/GenBank/DDBJ databases">
        <title>Genome sequence of Clostridium magnum DSM 2767.</title>
        <authorList>
            <person name="Poehlein A."/>
            <person name="Uhlig R."/>
            <person name="Fischer R."/>
            <person name="Bahl H."/>
            <person name="Daniel R."/>
        </authorList>
    </citation>
    <scope>NUCLEOTIDE SEQUENCE [LARGE SCALE GENOMIC DNA]</scope>
    <source>
        <strain evidence="13 14">DSM 2767</strain>
    </source>
</reference>
<dbReference type="InterPro" id="IPR013986">
    <property type="entry name" value="DExx_box_DNA_helicase_dom_sf"/>
</dbReference>
<dbReference type="EC" id="5.6.2.4" evidence="9"/>
<sequence length="584" mass="67166">MGLREDIEAKHSGDVKQLEFIFSTDKRIIVTAPAGCGKTTAMVSKIAWELSQGNVPRNKKILGMTFSVPAATKIKDAVNDLLPSLIGDCERELNKVEVANYHSFATKLLYKHGYLLNEELINLSEFQIIAEFNDILDSYLISSERNILNDFDTAVKNLNYDKVKRLISSYIDILQKKLFPNLVITYNGLLLCAIKLFDIDSIRKFYKQYFRIVIIDEFQDTNYLSFLFINKLIGNNKLFLLGDDIQKIYGFLGAMKNIFSAYAEQYEMREIEFLNNYRFAKNLKMKELDKFIRSYGTTYAPSTETAKINVNVFDSEVKEAESILEGTKKIISSSNDKVAILVRAGYQAKSIVDVFDDNNILYFNAIFNDNDQEYIRFHQTALKIINSITAGNKRIIKSVLEKCKREIKGYKSEICSNPKREFIFDSLYRLLDVLFTQSLNICHSSQERYERIAFILNNNSLKHMMEYIDDPVFITTIHSAKGLEWEYIIIPKMMCSQFPSYGGVCKLCIQHGSRNKGGNYCKFTFGKNMKRKFNEEISVFYVGITRAKKDVFITANTGTNSNGFHNQTSCLINLPGLTCEKYKW</sequence>
<organism evidence="13 14">
    <name type="scientific">Clostridium magnum DSM 2767</name>
    <dbReference type="NCBI Taxonomy" id="1121326"/>
    <lineage>
        <taxon>Bacteria</taxon>
        <taxon>Bacillati</taxon>
        <taxon>Bacillota</taxon>
        <taxon>Clostridia</taxon>
        <taxon>Eubacteriales</taxon>
        <taxon>Clostridiaceae</taxon>
        <taxon>Clostridium</taxon>
    </lineage>
</organism>
<dbReference type="Pfam" id="PF00580">
    <property type="entry name" value="UvrD-helicase"/>
    <property type="match status" value="1"/>
</dbReference>
<dbReference type="InterPro" id="IPR000212">
    <property type="entry name" value="DNA_helicase_UvrD/REP"/>
</dbReference>
<evidence type="ECO:0000256" key="11">
    <source>
        <dbReference type="PROSITE-ProRule" id="PRU00560"/>
    </source>
</evidence>
<evidence type="ECO:0000256" key="8">
    <source>
        <dbReference type="ARBA" id="ARBA00034617"/>
    </source>
</evidence>
<proteinExistence type="inferred from homology"/>
<dbReference type="SUPFAM" id="SSF52540">
    <property type="entry name" value="P-loop containing nucleoside triphosphate hydrolases"/>
    <property type="match status" value="1"/>
</dbReference>
<keyword evidence="7" id="KW-0413">Isomerase</keyword>
<evidence type="ECO:0000256" key="10">
    <source>
        <dbReference type="ARBA" id="ARBA00048988"/>
    </source>
</evidence>
<evidence type="ECO:0000313" key="13">
    <source>
        <dbReference type="EMBL" id="KZL88590.1"/>
    </source>
</evidence>
<evidence type="ECO:0000256" key="2">
    <source>
        <dbReference type="ARBA" id="ARBA00022741"/>
    </source>
</evidence>
<evidence type="ECO:0000313" key="14">
    <source>
        <dbReference type="Proteomes" id="UP000076603"/>
    </source>
</evidence>
<keyword evidence="5 11" id="KW-0067">ATP-binding</keyword>
<keyword evidence="2 11" id="KW-0547">Nucleotide-binding</keyword>
<dbReference type="PANTHER" id="PTHR11070:SF2">
    <property type="entry name" value="ATP-DEPENDENT DNA HELICASE SRS2"/>
    <property type="match status" value="1"/>
</dbReference>
<comment type="catalytic activity">
    <reaction evidence="10">
        <text>ATP + H2O = ADP + phosphate + H(+)</text>
        <dbReference type="Rhea" id="RHEA:13065"/>
        <dbReference type="ChEBI" id="CHEBI:15377"/>
        <dbReference type="ChEBI" id="CHEBI:15378"/>
        <dbReference type="ChEBI" id="CHEBI:30616"/>
        <dbReference type="ChEBI" id="CHEBI:43474"/>
        <dbReference type="ChEBI" id="CHEBI:456216"/>
        <dbReference type="EC" id="5.6.2.4"/>
    </reaction>
</comment>
<evidence type="ECO:0000256" key="3">
    <source>
        <dbReference type="ARBA" id="ARBA00022801"/>
    </source>
</evidence>
<comment type="similarity">
    <text evidence="1">Belongs to the helicase family. UvrD subfamily.</text>
</comment>
<gene>
    <name evidence="13" type="primary">pcrA_3</name>
    <name evidence="13" type="ORF">CLMAG_60830</name>
</gene>
<dbReference type="GO" id="GO:0003677">
    <property type="term" value="F:DNA binding"/>
    <property type="evidence" value="ECO:0007669"/>
    <property type="project" value="UniProtKB-KW"/>
</dbReference>
<keyword evidence="14" id="KW-1185">Reference proteome</keyword>
<dbReference type="EMBL" id="LWAE01000016">
    <property type="protein sequence ID" value="KZL88590.1"/>
    <property type="molecule type" value="Genomic_DNA"/>
</dbReference>
<dbReference type="Proteomes" id="UP000076603">
    <property type="component" value="Unassembled WGS sequence"/>
</dbReference>
<name>A0A161W0G7_9CLOT</name>
<dbReference type="GO" id="GO:0043138">
    <property type="term" value="F:3'-5' DNA helicase activity"/>
    <property type="evidence" value="ECO:0007669"/>
    <property type="project" value="UniProtKB-EC"/>
</dbReference>
<feature type="binding site" evidence="11">
    <location>
        <begin position="32"/>
        <end position="39"/>
    </location>
    <ligand>
        <name>ATP</name>
        <dbReference type="ChEBI" id="CHEBI:30616"/>
    </ligand>
</feature>
<comment type="caution">
    <text evidence="13">The sequence shown here is derived from an EMBL/GenBank/DDBJ whole genome shotgun (WGS) entry which is preliminary data.</text>
</comment>
<dbReference type="Gene3D" id="1.10.10.160">
    <property type="match status" value="1"/>
</dbReference>